<dbReference type="EMBL" id="RCHS01003994">
    <property type="protein sequence ID" value="RMX38518.1"/>
    <property type="molecule type" value="Genomic_DNA"/>
</dbReference>
<dbReference type="Gene3D" id="3.40.30.10">
    <property type="entry name" value="Glutaredoxin"/>
    <property type="match status" value="1"/>
</dbReference>
<dbReference type="PROSITE" id="PS51352">
    <property type="entry name" value="THIOREDOXIN_2"/>
    <property type="match status" value="1"/>
</dbReference>
<dbReference type="InterPro" id="IPR036249">
    <property type="entry name" value="Thioredoxin-like_sf"/>
</dbReference>
<dbReference type="GO" id="GO:0006457">
    <property type="term" value="P:protein folding"/>
    <property type="evidence" value="ECO:0007669"/>
    <property type="project" value="TreeGrafter"/>
</dbReference>
<dbReference type="Proteomes" id="UP000275408">
    <property type="component" value="Unassembled WGS sequence"/>
</dbReference>
<dbReference type="STRING" id="46731.A0A3M6TB41"/>
<feature type="chain" id="PRO_5018224150" description="Thioredoxin domain-containing protein" evidence="4">
    <location>
        <begin position="16"/>
        <end position="164"/>
    </location>
</feature>
<evidence type="ECO:0000256" key="1">
    <source>
        <dbReference type="ARBA" id="ARBA00006347"/>
    </source>
</evidence>
<dbReference type="GO" id="GO:0005783">
    <property type="term" value="C:endoplasmic reticulum"/>
    <property type="evidence" value="ECO:0007669"/>
    <property type="project" value="TreeGrafter"/>
</dbReference>
<feature type="signal peptide" evidence="4">
    <location>
        <begin position="1"/>
        <end position="15"/>
    </location>
</feature>
<evidence type="ECO:0000256" key="2">
    <source>
        <dbReference type="ARBA" id="ARBA00022729"/>
    </source>
</evidence>
<dbReference type="AlphaFoldDB" id="A0A3M6TB41"/>
<sequence length="164" mass="17982">MKFSVALIIISAAFAVSLETQKGILVEELTENTFDNYLTVSNLAIVDFFAPWCPHCKSFAPEYEQAASKAQAEKLNAFFAKVDCAGSGKSLCSKLDIKFLPTVRLFRDGKPLGDYSGERSADAVLEFLQKAIKAPNDMKLTMSDDVSGTPPDVTPWHADDKKSH</sequence>
<comment type="caution">
    <text evidence="6">The sequence shown here is derived from an EMBL/GenBank/DDBJ whole genome shotgun (WGS) entry which is preliminary data.</text>
</comment>
<dbReference type="Pfam" id="PF00085">
    <property type="entry name" value="Thioredoxin"/>
    <property type="match status" value="1"/>
</dbReference>
<feature type="domain" description="Thioredoxin" evidence="5">
    <location>
        <begin position="7"/>
        <end position="133"/>
    </location>
</feature>
<keyword evidence="2 4" id="KW-0732">Signal</keyword>
<evidence type="ECO:0000313" key="6">
    <source>
        <dbReference type="EMBL" id="RMX38518.1"/>
    </source>
</evidence>
<dbReference type="OMA" id="CHESEVR"/>
<accession>A0A3M6TB41</accession>
<reference evidence="6 7" key="1">
    <citation type="journal article" date="2018" name="Sci. Rep.">
        <title>Comparative analysis of the Pocillopora damicornis genome highlights role of immune system in coral evolution.</title>
        <authorList>
            <person name="Cunning R."/>
            <person name="Bay R.A."/>
            <person name="Gillette P."/>
            <person name="Baker A.C."/>
            <person name="Traylor-Knowles N."/>
        </authorList>
    </citation>
    <scope>NUCLEOTIDE SEQUENCE [LARGE SCALE GENOMIC DNA]</scope>
    <source>
        <strain evidence="6">RSMAS</strain>
        <tissue evidence="6">Whole animal</tissue>
    </source>
</reference>
<dbReference type="PRINTS" id="PR00421">
    <property type="entry name" value="THIOREDOXIN"/>
</dbReference>
<dbReference type="SUPFAM" id="SSF52833">
    <property type="entry name" value="Thioredoxin-like"/>
    <property type="match status" value="1"/>
</dbReference>
<keyword evidence="7" id="KW-1185">Reference proteome</keyword>
<dbReference type="PANTHER" id="PTHR45672">
    <property type="entry name" value="PROTEIN DISULFIDE-ISOMERASE C17H9.14C-RELATED"/>
    <property type="match status" value="1"/>
</dbReference>
<proteinExistence type="inferred from homology"/>
<dbReference type="OrthoDB" id="427280at2759"/>
<feature type="region of interest" description="Disordered" evidence="3">
    <location>
        <begin position="139"/>
        <end position="164"/>
    </location>
</feature>
<evidence type="ECO:0000313" key="7">
    <source>
        <dbReference type="Proteomes" id="UP000275408"/>
    </source>
</evidence>
<dbReference type="InterPro" id="IPR051063">
    <property type="entry name" value="PDI"/>
</dbReference>
<dbReference type="PANTHER" id="PTHR45672:SF3">
    <property type="entry name" value="THIOREDOXIN DOMAIN-CONTAINING PROTEIN 5"/>
    <property type="match status" value="1"/>
</dbReference>
<evidence type="ECO:0000259" key="5">
    <source>
        <dbReference type="PROSITE" id="PS51352"/>
    </source>
</evidence>
<comment type="similarity">
    <text evidence="1">Belongs to the protein disulfide isomerase family.</text>
</comment>
<gene>
    <name evidence="6" type="ORF">pdam_00020748</name>
</gene>
<dbReference type="PROSITE" id="PS00194">
    <property type="entry name" value="THIOREDOXIN_1"/>
    <property type="match status" value="1"/>
</dbReference>
<evidence type="ECO:0000256" key="4">
    <source>
        <dbReference type="SAM" id="SignalP"/>
    </source>
</evidence>
<evidence type="ECO:0000256" key="3">
    <source>
        <dbReference type="SAM" id="MobiDB-lite"/>
    </source>
</evidence>
<dbReference type="GO" id="GO:0003756">
    <property type="term" value="F:protein disulfide isomerase activity"/>
    <property type="evidence" value="ECO:0007669"/>
    <property type="project" value="TreeGrafter"/>
</dbReference>
<dbReference type="InterPro" id="IPR017937">
    <property type="entry name" value="Thioredoxin_CS"/>
</dbReference>
<name>A0A3M6TB41_POCDA</name>
<dbReference type="InterPro" id="IPR013766">
    <property type="entry name" value="Thioredoxin_domain"/>
</dbReference>
<dbReference type="CDD" id="cd02961">
    <property type="entry name" value="PDI_a_family"/>
    <property type="match status" value="1"/>
</dbReference>
<protein>
    <recommendedName>
        <fullName evidence="5">Thioredoxin domain-containing protein</fullName>
    </recommendedName>
</protein>
<organism evidence="6 7">
    <name type="scientific">Pocillopora damicornis</name>
    <name type="common">Cauliflower coral</name>
    <name type="synonym">Millepora damicornis</name>
    <dbReference type="NCBI Taxonomy" id="46731"/>
    <lineage>
        <taxon>Eukaryota</taxon>
        <taxon>Metazoa</taxon>
        <taxon>Cnidaria</taxon>
        <taxon>Anthozoa</taxon>
        <taxon>Hexacorallia</taxon>
        <taxon>Scleractinia</taxon>
        <taxon>Astrocoeniina</taxon>
        <taxon>Pocilloporidae</taxon>
        <taxon>Pocillopora</taxon>
    </lineage>
</organism>